<keyword evidence="4" id="KW-0812">Transmembrane</keyword>
<reference evidence="5 6" key="1">
    <citation type="submission" date="2022-05" db="EMBL/GenBank/DDBJ databases">
        <authorList>
            <consortium name="Genoscope - CEA"/>
            <person name="William W."/>
        </authorList>
    </citation>
    <scope>NUCLEOTIDE SEQUENCE [LARGE SCALE GENOMIC DNA]</scope>
</reference>
<dbReference type="Pfam" id="PF05461">
    <property type="entry name" value="ApoL"/>
    <property type="match status" value="1"/>
</dbReference>
<evidence type="ECO:0008006" key="7">
    <source>
        <dbReference type="Google" id="ProtNLM"/>
    </source>
</evidence>
<evidence type="ECO:0000256" key="3">
    <source>
        <dbReference type="SAM" id="MobiDB-lite"/>
    </source>
</evidence>
<feature type="coiled-coil region" evidence="2">
    <location>
        <begin position="242"/>
        <end position="269"/>
    </location>
</feature>
<feature type="transmembrane region" description="Helical" evidence="4">
    <location>
        <begin position="83"/>
        <end position="107"/>
    </location>
</feature>
<evidence type="ECO:0000256" key="2">
    <source>
        <dbReference type="SAM" id="Coils"/>
    </source>
</evidence>
<dbReference type="EMBL" id="CALNXI010000118">
    <property type="protein sequence ID" value="CAH3019542.1"/>
    <property type="molecule type" value="Genomic_DNA"/>
</dbReference>
<keyword evidence="4" id="KW-1133">Transmembrane helix</keyword>
<dbReference type="Proteomes" id="UP001159427">
    <property type="component" value="Unassembled WGS sequence"/>
</dbReference>
<dbReference type="PANTHER" id="PTHR14096">
    <property type="entry name" value="APOLIPOPROTEIN L"/>
    <property type="match status" value="1"/>
</dbReference>
<comment type="similarity">
    <text evidence="1">Belongs to the apolipoprotein L family.</text>
</comment>
<keyword evidence="2" id="KW-0175">Coiled coil</keyword>
<feature type="region of interest" description="Disordered" evidence="3">
    <location>
        <begin position="273"/>
        <end position="296"/>
    </location>
</feature>
<dbReference type="InterPro" id="IPR008405">
    <property type="entry name" value="ApoL"/>
</dbReference>
<comment type="caution">
    <text evidence="5">The sequence shown here is derived from an EMBL/GenBank/DDBJ whole genome shotgun (WGS) entry which is preliminary data.</text>
</comment>
<dbReference type="PANTHER" id="PTHR14096:SF28">
    <property type="entry name" value="APOLIPOPROTEIN L, 1-RELATED"/>
    <property type="match status" value="1"/>
</dbReference>
<evidence type="ECO:0000256" key="4">
    <source>
        <dbReference type="SAM" id="Phobius"/>
    </source>
</evidence>
<gene>
    <name evidence="5" type="ORF">PEVE_00003039</name>
</gene>
<feature type="compositionally biased region" description="Acidic residues" evidence="3">
    <location>
        <begin position="276"/>
        <end position="287"/>
    </location>
</feature>
<protein>
    <recommendedName>
        <fullName evidence="7">Apolipoprotein L3</fullName>
    </recommendedName>
</protein>
<organism evidence="5 6">
    <name type="scientific">Porites evermanni</name>
    <dbReference type="NCBI Taxonomy" id="104178"/>
    <lineage>
        <taxon>Eukaryota</taxon>
        <taxon>Metazoa</taxon>
        <taxon>Cnidaria</taxon>
        <taxon>Anthozoa</taxon>
        <taxon>Hexacorallia</taxon>
        <taxon>Scleractinia</taxon>
        <taxon>Fungiina</taxon>
        <taxon>Poritidae</taxon>
        <taxon>Porites</taxon>
    </lineage>
</organism>
<feature type="transmembrane region" description="Helical" evidence="4">
    <location>
        <begin position="58"/>
        <end position="77"/>
    </location>
</feature>
<name>A0ABN8LYY3_9CNID</name>
<proteinExistence type="inferred from homology"/>
<evidence type="ECO:0000313" key="5">
    <source>
        <dbReference type="EMBL" id="CAH3019542.1"/>
    </source>
</evidence>
<keyword evidence="6" id="KW-1185">Reference proteome</keyword>
<sequence length="296" mass="31311">MAQNESLNENLERCSNELTDNIQSWAEKRPETIEALRSLAQELLEHDKNVHIAKVSGSSFSIAGFVLVATGFGLAPVTFGTSAILSAVGGAMCAAGGATAAGSGLVGSKIFKTKLAKAQEIIDTDRQAQESVEKLLNKLYFEISALSVGGAIDILSYNKNIIFFVKNLVDIGNFAQAAGGTAATTVASEGTVALLSSIGIASNVARIGLFTISAVALPFDIHTLVTSAMKIKSNGEEEPEAVRKLKELAAELERELDKILEVLREFHGADKNLFDLSEDSGDSDEVSDDMKETLSG</sequence>
<evidence type="ECO:0000256" key="1">
    <source>
        <dbReference type="ARBA" id="ARBA00010090"/>
    </source>
</evidence>
<keyword evidence="4" id="KW-0472">Membrane</keyword>
<accession>A0ABN8LYY3</accession>
<evidence type="ECO:0000313" key="6">
    <source>
        <dbReference type="Proteomes" id="UP001159427"/>
    </source>
</evidence>